<sequence>MAAIIRYYGVPSIPGNAMMGDTIEVAKNARLPQSRAYLGALNHADDAPSCFLCLSRREKLQRFLVKKEPCEAIARLD</sequence>
<accession>A0A3M6VV59</accession>
<proteinExistence type="predicted"/>
<name>A0A3M6VV59_9STRA</name>
<dbReference type="EMBL" id="QKXF01000167">
    <property type="protein sequence ID" value="RQM15162.1"/>
    <property type="molecule type" value="Genomic_DNA"/>
</dbReference>
<evidence type="ECO:0000313" key="2">
    <source>
        <dbReference type="EMBL" id="RQM15162.1"/>
    </source>
</evidence>
<evidence type="ECO:0000313" key="1">
    <source>
        <dbReference type="EMBL" id="RMX69636.1"/>
    </source>
</evidence>
<dbReference type="VEuPathDB" id="FungiDB:DD237_005849"/>
<reference evidence="3 4" key="1">
    <citation type="submission" date="2018-06" db="EMBL/GenBank/DDBJ databases">
        <title>Comparative genomics of downy mildews reveals potential adaptations to biotrophy.</title>
        <authorList>
            <person name="Fletcher K."/>
            <person name="Klosterman S.J."/>
            <person name="Derevnina L."/>
            <person name="Martin F."/>
            <person name="Koike S."/>
            <person name="Reyes Chin-Wo S."/>
            <person name="Mou B."/>
            <person name="Michelmore R."/>
        </authorList>
    </citation>
    <scope>NUCLEOTIDE SEQUENCE [LARGE SCALE GENOMIC DNA]</scope>
    <source>
        <strain evidence="2 4">R13</strain>
        <strain evidence="1 3">R14</strain>
    </source>
</reference>
<evidence type="ECO:0000313" key="4">
    <source>
        <dbReference type="Proteomes" id="UP000286097"/>
    </source>
</evidence>
<gene>
    <name evidence="2" type="ORF">DD237_005849</name>
    <name evidence="1" type="ORF">DD238_002228</name>
</gene>
<protein>
    <submittedName>
        <fullName evidence="1">Uncharacterized protein</fullName>
    </submittedName>
</protein>
<organism evidence="1 3">
    <name type="scientific">Peronospora effusa</name>
    <dbReference type="NCBI Taxonomy" id="542832"/>
    <lineage>
        <taxon>Eukaryota</taxon>
        <taxon>Sar</taxon>
        <taxon>Stramenopiles</taxon>
        <taxon>Oomycota</taxon>
        <taxon>Peronosporomycetes</taxon>
        <taxon>Peronosporales</taxon>
        <taxon>Peronosporaceae</taxon>
        <taxon>Peronospora</taxon>
    </lineage>
</organism>
<dbReference type="Proteomes" id="UP000282087">
    <property type="component" value="Unassembled WGS sequence"/>
</dbReference>
<evidence type="ECO:0000313" key="3">
    <source>
        <dbReference type="Proteomes" id="UP000282087"/>
    </source>
</evidence>
<dbReference type="EMBL" id="QLLG01000018">
    <property type="protein sequence ID" value="RMX69636.1"/>
    <property type="molecule type" value="Genomic_DNA"/>
</dbReference>
<dbReference type="Proteomes" id="UP000286097">
    <property type="component" value="Unassembled WGS sequence"/>
</dbReference>
<keyword evidence="3" id="KW-1185">Reference proteome</keyword>
<comment type="caution">
    <text evidence="1">The sequence shown here is derived from an EMBL/GenBank/DDBJ whole genome shotgun (WGS) entry which is preliminary data.</text>
</comment>
<dbReference type="AlphaFoldDB" id="A0A3M6VV59"/>